<evidence type="ECO:0000256" key="14">
    <source>
        <dbReference type="SAM" id="MobiDB-lite"/>
    </source>
</evidence>
<feature type="compositionally biased region" description="Low complexity" evidence="14">
    <location>
        <begin position="340"/>
        <end position="351"/>
    </location>
</feature>
<dbReference type="Pfam" id="PF03983">
    <property type="entry name" value="SHD1"/>
    <property type="match status" value="1"/>
</dbReference>
<name>A0A261XVP5_9FUNG</name>
<feature type="compositionally biased region" description="Pro residues" evidence="14">
    <location>
        <begin position="318"/>
        <end position="327"/>
    </location>
</feature>
<sequence length="877" mass="97508">MTYLAVVKAVYDYSATNEEELDIAEDDVLYVLENDDPEWWKAQKKMPNPEETGPIGLVPKTYVDEASRRSQFDYEAAQDEELHLSEGAELDIYEMDDPDWYLCGCNGVIGLAPSNYIEIESQGAEHEAEADGAAGEEEFHDASSNLHPESVSPGPQTPSEPYVDPLKAYAARAHSFSESTPKTAKPAPAFKLPADEIKSWPVQELDKKKKKKGKGNLGIGNHMIFFGSETDKTSPVKQWDILDVQEFTQDGKMVNLAMGGAKAATFQFSLGSKSDAKALIQKIRDSQASASAQKPSEEEAAAPATPSYNRGSFAAAIPTPPGPPSQPETPFEDYPEPVHEQPVQEEVVAEPPCEPRWGVTLYPFQAEGEDELSVGELDQVLIIDYVTSDDWWKVSYEDGSGREGVVPASYLKFQEDYDADVVAEEEQRQREEEERLRQEQEYQEQMRLEEEAAERRRQEEQDAWMAQKLQEEEVQKRKQRQEQDRRKEAERRRKMQEARRQEEEMARKRAAAQKQAEAPPLPPQPSAQAASNMTRAARPQAQSAGGQATSKPDSSKLRTWTDRTGSFKVQAQFLDYANGKIRLHKLNGVKIDVPVDKMCAEDIQFIEEHIGEKIVEDNDNTPLGRIQPPKQAPAMNGSALKSSPKAPANQNKSVNPDWDWFEWFLAAGIPMTNAMHYADAFKGEQLDDSDINDLSIRKMRELGVKDKHLVPLQTYIATGQPIASEEGAKEAPENSRKRNVSFGDTSIIGESSSKDARQQQIDDDERFARELQAMESNKTPIFSKNSPNIQRRNSRPTPANAAPKDVNASAIAQAKDSINVKPLTPTKAPIITTPPAKDTGNLGFDDDAWTPRASPATTAPKPATTVSQSTPKISQPP</sequence>
<dbReference type="EMBL" id="MVBO01000154">
    <property type="protein sequence ID" value="OZJ02411.1"/>
    <property type="molecule type" value="Genomic_DNA"/>
</dbReference>
<dbReference type="Gene3D" id="2.30.30.40">
    <property type="entry name" value="SH3 Domains"/>
    <property type="match status" value="3"/>
</dbReference>
<evidence type="ECO:0000256" key="3">
    <source>
        <dbReference type="ARBA" id="ARBA00004413"/>
    </source>
</evidence>
<dbReference type="Pfam" id="PF00018">
    <property type="entry name" value="SH3_1"/>
    <property type="match status" value="2"/>
</dbReference>
<feature type="compositionally biased region" description="Acidic residues" evidence="14">
    <location>
        <begin position="130"/>
        <end position="139"/>
    </location>
</feature>
<dbReference type="PANTHER" id="PTHR14167">
    <property type="entry name" value="SH3 DOMAIN-CONTAINING"/>
    <property type="match status" value="1"/>
</dbReference>
<keyword evidence="9" id="KW-0175">Coiled coil</keyword>
<feature type="region of interest" description="Disordered" evidence="14">
    <location>
        <begin position="422"/>
        <end position="561"/>
    </location>
</feature>
<evidence type="ECO:0000256" key="8">
    <source>
        <dbReference type="ARBA" id="ARBA00022753"/>
    </source>
</evidence>
<proteinExistence type="inferred from homology"/>
<keyword evidence="7" id="KW-0254">Endocytosis</keyword>
<protein>
    <recommendedName>
        <fullName evidence="5">Actin cytoskeleton-regulatory complex protein SLA1</fullName>
    </recommendedName>
</protein>
<feature type="domain" description="SH3" evidence="15">
    <location>
        <begin position="2"/>
        <end position="68"/>
    </location>
</feature>
<dbReference type="GO" id="GO:0003779">
    <property type="term" value="F:actin binding"/>
    <property type="evidence" value="ECO:0007669"/>
    <property type="project" value="UniProtKB-KW"/>
</dbReference>
<evidence type="ECO:0000256" key="1">
    <source>
        <dbReference type="ARBA" id="ARBA00004125"/>
    </source>
</evidence>
<feature type="region of interest" description="Disordered" evidence="14">
    <location>
        <begin position="287"/>
        <end position="351"/>
    </location>
</feature>
<dbReference type="AlphaFoldDB" id="A0A261XVP5"/>
<feature type="compositionally biased region" description="Basic and acidic residues" evidence="14">
    <location>
        <begin position="425"/>
        <end position="460"/>
    </location>
</feature>
<feature type="compositionally biased region" description="Polar residues" evidence="14">
    <location>
        <begin position="143"/>
        <end position="159"/>
    </location>
</feature>
<comment type="caution">
    <text evidence="16">The sequence shown here is derived from an EMBL/GenBank/DDBJ whole genome shotgun (WGS) entry which is preliminary data.</text>
</comment>
<keyword evidence="17" id="KW-1185">Reference proteome</keyword>
<comment type="similarity">
    <text evidence="4">Belongs to the SLA1 family.</text>
</comment>
<dbReference type="CDD" id="cd22249">
    <property type="entry name" value="UDM1_RNF168_RNF169-like"/>
    <property type="match status" value="1"/>
</dbReference>
<dbReference type="PRINTS" id="PR00452">
    <property type="entry name" value="SH3DOMAIN"/>
</dbReference>
<feature type="compositionally biased region" description="Basic and acidic residues" evidence="14">
    <location>
        <begin position="469"/>
        <end position="507"/>
    </location>
</feature>
<feature type="compositionally biased region" description="Polar residues" evidence="14">
    <location>
        <begin position="540"/>
        <end position="552"/>
    </location>
</feature>
<dbReference type="InterPro" id="IPR007131">
    <property type="entry name" value="SHD1"/>
</dbReference>
<feature type="region of interest" description="Disordered" evidence="14">
    <location>
        <begin position="122"/>
        <end position="163"/>
    </location>
</feature>
<feature type="compositionally biased region" description="Low complexity" evidence="14">
    <location>
        <begin position="850"/>
        <end position="865"/>
    </location>
</feature>
<gene>
    <name evidence="16" type="ORF">BZG36_04771</name>
</gene>
<reference evidence="16 17" key="1">
    <citation type="journal article" date="2017" name="Mycologia">
        <title>Bifiguratus adelaidae, gen. et sp. nov., a new member of Mucoromycotina in endophytic and soil-dwelling habitats.</title>
        <authorList>
            <person name="Torres-Cruz T.J."/>
            <person name="Billingsley Tobias T.L."/>
            <person name="Almatruk M."/>
            <person name="Hesse C."/>
            <person name="Kuske C.R."/>
            <person name="Desiro A."/>
            <person name="Benucci G.M."/>
            <person name="Bonito G."/>
            <person name="Stajich J.E."/>
            <person name="Dunlap C."/>
            <person name="Arnold A.E."/>
            <person name="Porras-Alfaro A."/>
        </authorList>
    </citation>
    <scope>NUCLEOTIDE SEQUENCE [LARGE SCALE GENOMIC DNA]</scope>
    <source>
        <strain evidence="16 17">AZ0501</strain>
    </source>
</reference>
<feature type="compositionally biased region" description="Polar residues" evidence="14">
    <location>
        <begin position="742"/>
        <end position="751"/>
    </location>
</feature>
<evidence type="ECO:0000256" key="6">
    <source>
        <dbReference type="ARBA" id="ARBA00022443"/>
    </source>
</evidence>
<dbReference type="InterPro" id="IPR036028">
    <property type="entry name" value="SH3-like_dom_sf"/>
</dbReference>
<dbReference type="GO" id="GO:0030674">
    <property type="term" value="F:protein-macromolecule adaptor activity"/>
    <property type="evidence" value="ECO:0007669"/>
    <property type="project" value="InterPro"/>
</dbReference>
<feature type="compositionally biased region" description="Basic and acidic residues" evidence="14">
    <location>
        <begin position="726"/>
        <end position="736"/>
    </location>
</feature>
<dbReference type="InterPro" id="IPR050384">
    <property type="entry name" value="Endophilin_SH3RF"/>
</dbReference>
<dbReference type="OrthoDB" id="5971719at2759"/>
<evidence type="ECO:0000256" key="12">
    <source>
        <dbReference type="ARBA" id="ARBA00023212"/>
    </source>
</evidence>
<feature type="region of interest" description="Disordered" evidence="14">
    <location>
        <begin position="617"/>
        <end position="652"/>
    </location>
</feature>
<organism evidence="16 17">
    <name type="scientific">Bifiguratus adelaidae</name>
    <dbReference type="NCBI Taxonomy" id="1938954"/>
    <lineage>
        <taxon>Eukaryota</taxon>
        <taxon>Fungi</taxon>
        <taxon>Fungi incertae sedis</taxon>
        <taxon>Mucoromycota</taxon>
        <taxon>Mucoromycotina</taxon>
        <taxon>Endogonomycetes</taxon>
        <taxon>Endogonales</taxon>
        <taxon>Endogonales incertae sedis</taxon>
        <taxon>Bifiguratus</taxon>
    </lineage>
</organism>
<dbReference type="GO" id="GO:0006897">
    <property type="term" value="P:endocytosis"/>
    <property type="evidence" value="ECO:0007669"/>
    <property type="project" value="UniProtKB-KW"/>
</dbReference>
<keyword evidence="6 13" id="KW-0728">SH3 domain</keyword>
<evidence type="ECO:0000256" key="5">
    <source>
        <dbReference type="ARBA" id="ARBA00020357"/>
    </source>
</evidence>
<dbReference type="GO" id="GO:0042802">
    <property type="term" value="F:identical protein binding"/>
    <property type="evidence" value="ECO:0007669"/>
    <property type="project" value="InterPro"/>
</dbReference>
<keyword evidence="11" id="KW-0009">Actin-binding</keyword>
<feature type="compositionally biased region" description="Low complexity" evidence="14">
    <location>
        <begin position="824"/>
        <end position="837"/>
    </location>
</feature>
<feature type="region of interest" description="Disordered" evidence="14">
    <location>
        <begin position="723"/>
        <end position="761"/>
    </location>
</feature>
<evidence type="ECO:0000256" key="13">
    <source>
        <dbReference type="PROSITE-ProRule" id="PRU00192"/>
    </source>
</evidence>
<feature type="region of interest" description="Disordered" evidence="14">
    <location>
        <begin position="820"/>
        <end position="877"/>
    </location>
</feature>
<evidence type="ECO:0000256" key="11">
    <source>
        <dbReference type="ARBA" id="ARBA00023203"/>
    </source>
</evidence>
<evidence type="ECO:0000256" key="7">
    <source>
        <dbReference type="ARBA" id="ARBA00022583"/>
    </source>
</evidence>
<feature type="compositionally biased region" description="Polar residues" evidence="14">
    <location>
        <begin position="866"/>
        <end position="877"/>
    </location>
</feature>
<evidence type="ECO:0000259" key="15">
    <source>
        <dbReference type="PROSITE" id="PS50002"/>
    </source>
</evidence>
<dbReference type="InterPro" id="IPR056996">
    <property type="entry name" value="PH_SLA1"/>
</dbReference>
<evidence type="ECO:0000313" key="17">
    <source>
        <dbReference type="Proteomes" id="UP000242875"/>
    </source>
</evidence>
<dbReference type="CDD" id="cd11773">
    <property type="entry name" value="SH3_Sla1p_1"/>
    <property type="match status" value="1"/>
</dbReference>
<dbReference type="GO" id="GO:0043130">
    <property type="term" value="F:ubiquitin binding"/>
    <property type="evidence" value="ECO:0007669"/>
    <property type="project" value="InterPro"/>
</dbReference>
<dbReference type="InterPro" id="IPR013761">
    <property type="entry name" value="SAM/pointed_sf"/>
</dbReference>
<dbReference type="InterPro" id="IPR001452">
    <property type="entry name" value="SH3_domain"/>
</dbReference>
<evidence type="ECO:0000256" key="2">
    <source>
        <dbReference type="ARBA" id="ARBA00004134"/>
    </source>
</evidence>
<dbReference type="Proteomes" id="UP000242875">
    <property type="component" value="Unassembled WGS sequence"/>
</dbReference>
<feature type="non-terminal residue" evidence="16">
    <location>
        <position position="877"/>
    </location>
</feature>
<keyword evidence="12" id="KW-0963">Cytoplasm</keyword>
<dbReference type="InterPro" id="IPR035800">
    <property type="entry name" value="Sla1_SH3_1"/>
</dbReference>
<dbReference type="PROSITE" id="PS50002">
    <property type="entry name" value="SH3"/>
    <property type="match status" value="2"/>
</dbReference>
<evidence type="ECO:0000313" key="16">
    <source>
        <dbReference type="EMBL" id="OZJ02411.1"/>
    </source>
</evidence>
<evidence type="ECO:0000256" key="4">
    <source>
        <dbReference type="ARBA" id="ARBA00007948"/>
    </source>
</evidence>
<dbReference type="Gene3D" id="1.10.150.50">
    <property type="entry name" value="Transcription Factor, Ets-1"/>
    <property type="match status" value="1"/>
</dbReference>
<dbReference type="PANTHER" id="PTHR14167:SF81">
    <property type="entry name" value="ENDOPHILIN-A"/>
    <property type="match status" value="1"/>
</dbReference>
<dbReference type="SMART" id="SM00326">
    <property type="entry name" value="SH3"/>
    <property type="match status" value="3"/>
</dbReference>
<accession>A0A261XVP5</accession>
<keyword evidence="12" id="KW-0206">Cytoskeleton</keyword>
<evidence type="ECO:0000256" key="10">
    <source>
        <dbReference type="ARBA" id="ARBA00023136"/>
    </source>
</evidence>
<dbReference type="Pfam" id="PF24081">
    <property type="entry name" value="PH_SLA1"/>
    <property type="match status" value="1"/>
</dbReference>
<dbReference type="Pfam" id="PF14604">
    <property type="entry name" value="SH3_9"/>
    <property type="match status" value="1"/>
</dbReference>
<dbReference type="GO" id="GO:0030479">
    <property type="term" value="C:actin cortical patch"/>
    <property type="evidence" value="ECO:0007669"/>
    <property type="project" value="UniProtKB-SubCell"/>
</dbReference>
<keyword evidence="10" id="KW-0472">Membrane</keyword>
<dbReference type="SUPFAM" id="SSF50044">
    <property type="entry name" value="SH3-domain"/>
    <property type="match status" value="3"/>
</dbReference>
<dbReference type="Gene3D" id="2.30.30.700">
    <property type="entry name" value="SLA1 homology domain 1"/>
    <property type="match status" value="1"/>
</dbReference>
<evidence type="ECO:0000256" key="9">
    <source>
        <dbReference type="ARBA" id="ARBA00023054"/>
    </source>
</evidence>
<feature type="region of interest" description="Disordered" evidence="14">
    <location>
        <begin position="775"/>
        <end position="805"/>
    </location>
</feature>
<dbReference type="GO" id="GO:0005886">
    <property type="term" value="C:plasma membrane"/>
    <property type="evidence" value="ECO:0007669"/>
    <property type="project" value="UniProtKB-SubCell"/>
</dbReference>
<dbReference type="GO" id="GO:0010008">
    <property type="term" value="C:endosome membrane"/>
    <property type="evidence" value="ECO:0007669"/>
    <property type="project" value="UniProtKB-SubCell"/>
</dbReference>
<feature type="domain" description="SH3" evidence="15">
    <location>
        <begin position="353"/>
        <end position="416"/>
    </location>
</feature>
<keyword evidence="8" id="KW-0967">Endosome</keyword>
<comment type="subcellular location">
    <subcellularLocation>
        <location evidence="3">Cell membrane</location>
        <topology evidence="3">Peripheral membrane protein</topology>
        <orientation evidence="3">Cytoplasmic side</orientation>
    </subcellularLocation>
    <subcellularLocation>
        <location evidence="2">Cytoplasm</location>
        <location evidence="2">Cytoskeleton</location>
        <location evidence="2">Actin patch</location>
    </subcellularLocation>
    <subcellularLocation>
        <location evidence="1">Endosome membrane</location>
        <topology evidence="1">Peripheral membrane protein</topology>
        <orientation evidence="1">Cytoplasmic side</orientation>
    </subcellularLocation>
</comment>
<feature type="compositionally biased region" description="Polar residues" evidence="14">
    <location>
        <begin position="775"/>
        <end position="797"/>
    </location>
</feature>